<evidence type="ECO:0000256" key="1">
    <source>
        <dbReference type="ARBA" id="ARBA00001933"/>
    </source>
</evidence>
<dbReference type="EMBL" id="WIUZ02000004">
    <property type="protein sequence ID" value="KAF9788226.1"/>
    <property type="molecule type" value="Genomic_DNA"/>
</dbReference>
<evidence type="ECO:0000313" key="4">
    <source>
        <dbReference type="Proteomes" id="UP000736335"/>
    </source>
</evidence>
<dbReference type="PANTHER" id="PTHR42699">
    <property type="match status" value="1"/>
</dbReference>
<dbReference type="Gene3D" id="3.90.1150.10">
    <property type="entry name" value="Aspartate Aminotransferase, domain 1"/>
    <property type="match status" value="1"/>
</dbReference>
<sequence>MSTKTLTTAVLGSPVPPFTSHAISVSLPTWKDNVGYEEGEKRVVDSMVTGYPRFFIHRSIQKLASICEQRFGVSGEECLLFPTSTVANHCRAFIIQQAAKDNLRFSVRIAQFLLHSDEKDKETCVPSSKLGAELHIVLFPADKIQYVRPFWQHTGMGISSRLAEHCLSLLPEEAVPASPTVYTKPKFSHRYSVREKQRSFSGAPNEVLTDDHSTYLEERYGRNLSQDASTFAKRALRRRIAGVLLRDEPAVWDVVGSTDSELKPSTRGDGVTEDDVYLYPTGMAAIWNAHQTITAVRPAAKSVAFGWLYVDSVKVLEKWGPGCHFFGFGHDEDIDSLEVLLEAESKKNPGCPPIMCLITEFPSNPLLRSPNLQRLRDLADKYEFLIIVDETIGNFVNVEVMPYADIVVSSLTKVFSGYANVMGGSLVLNPRGRYYRALKDELSSTYEDMYYGEDALYMERNSRDFVRRIKETDENTEAVCDLLQSRSQSGGAIKGVFYPKWTSRENYDKCRKKGPDGVPTGGFGGLLSLTFHSDAASRAFFDSLPINKGPSLGTNFSLACPYTVIAHYTELEWAAEYGVEEGLVRVSVGIESKEDLLGRFKVAIEAAEAAV</sequence>
<dbReference type="Proteomes" id="UP000736335">
    <property type="component" value="Unassembled WGS sequence"/>
</dbReference>
<dbReference type="InterPro" id="IPR015422">
    <property type="entry name" value="PyrdxlP-dep_Trfase_small"/>
</dbReference>
<keyword evidence="4" id="KW-1185">Reference proteome</keyword>
<accession>A0A9P6L9A5</accession>
<dbReference type="OrthoDB" id="10047078at2759"/>
<dbReference type="GO" id="GO:0019346">
    <property type="term" value="P:transsulfuration"/>
    <property type="evidence" value="ECO:0007669"/>
    <property type="project" value="InterPro"/>
</dbReference>
<dbReference type="SUPFAM" id="SSF53383">
    <property type="entry name" value="PLP-dependent transferases"/>
    <property type="match status" value="1"/>
</dbReference>
<dbReference type="InterPro" id="IPR051750">
    <property type="entry name" value="Trans-sulfuration_enzymes"/>
</dbReference>
<dbReference type="PANTHER" id="PTHR42699:SF1">
    <property type="entry name" value="CYSTATHIONINE GAMMA-SYNTHASE-RELATED"/>
    <property type="match status" value="1"/>
</dbReference>
<dbReference type="InterPro" id="IPR015421">
    <property type="entry name" value="PyrdxlP-dep_Trfase_major"/>
</dbReference>
<dbReference type="GO" id="GO:0003962">
    <property type="term" value="F:cystathionine gamma-synthase activity"/>
    <property type="evidence" value="ECO:0007669"/>
    <property type="project" value="TreeGrafter"/>
</dbReference>
<dbReference type="AlphaFoldDB" id="A0A9P6L9A5"/>
<proteinExistence type="predicted"/>
<dbReference type="FunFam" id="3.90.1150.10:FF:000063">
    <property type="entry name" value="Probable cystathionine gamma-synthase"/>
    <property type="match status" value="1"/>
</dbReference>
<keyword evidence="3" id="KW-0808">Transferase</keyword>
<keyword evidence="2" id="KW-0663">Pyridoxal phosphate</keyword>
<evidence type="ECO:0000313" key="3">
    <source>
        <dbReference type="EMBL" id="KAF9788226.1"/>
    </source>
</evidence>
<comment type="caution">
    <text evidence="3">The sequence shown here is derived from an EMBL/GenBank/DDBJ whole genome shotgun (WGS) entry which is preliminary data.</text>
</comment>
<organism evidence="3 4">
    <name type="scientific">Thelephora terrestris</name>
    <dbReference type="NCBI Taxonomy" id="56493"/>
    <lineage>
        <taxon>Eukaryota</taxon>
        <taxon>Fungi</taxon>
        <taxon>Dikarya</taxon>
        <taxon>Basidiomycota</taxon>
        <taxon>Agaricomycotina</taxon>
        <taxon>Agaricomycetes</taxon>
        <taxon>Thelephorales</taxon>
        <taxon>Thelephoraceae</taxon>
        <taxon>Thelephora</taxon>
    </lineage>
</organism>
<dbReference type="InterPro" id="IPR015424">
    <property type="entry name" value="PyrdxlP-dep_Trfase"/>
</dbReference>
<name>A0A9P6L9A5_9AGAM</name>
<dbReference type="Gene3D" id="3.40.640.10">
    <property type="entry name" value="Type I PLP-dependent aspartate aminotransferase-like (Major domain)"/>
    <property type="match status" value="1"/>
</dbReference>
<comment type="cofactor">
    <cofactor evidence="1">
        <name>pyridoxal 5'-phosphate</name>
        <dbReference type="ChEBI" id="CHEBI:597326"/>
    </cofactor>
</comment>
<dbReference type="Pfam" id="PF01053">
    <property type="entry name" value="Cys_Met_Meta_PP"/>
    <property type="match status" value="1"/>
</dbReference>
<protein>
    <submittedName>
        <fullName evidence="3">Pyridoxal phosphate-dependent transferase</fullName>
    </submittedName>
</protein>
<reference evidence="3" key="1">
    <citation type="journal article" date="2020" name="Nat. Commun.">
        <title>Large-scale genome sequencing of mycorrhizal fungi provides insights into the early evolution of symbiotic traits.</title>
        <authorList>
            <person name="Miyauchi S."/>
            <person name="Kiss E."/>
            <person name="Kuo A."/>
            <person name="Drula E."/>
            <person name="Kohler A."/>
            <person name="Sanchez-Garcia M."/>
            <person name="Morin E."/>
            <person name="Andreopoulos B."/>
            <person name="Barry K.W."/>
            <person name="Bonito G."/>
            <person name="Buee M."/>
            <person name="Carver A."/>
            <person name="Chen C."/>
            <person name="Cichocki N."/>
            <person name="Clum A."/>
            <person name="Culley D."/>
            <person name="Crous P.W."/>
            <person name="Fauchery L."/>
            <person name="Girlanda M."/>
            <person name="Hayes R.D."/>
            <person name="Keri Z."/>
            <person name="LaButti K."/>
            <person name="Lipzen A."/>
            <person name="Lombard V."/>
            <person name="Magnuson J."/>
            <person name="Maillard F."/>
            <person name="Murat C."/>
            <person name="Nolan M."/>
            <person name="Ohm R.A."/>
            <person name="Pangilinan J."/>
            <person name="Pereira M.F."/>
            <person name="Perotto S."/>
            <person name="Peter M."/>
            <person name="Pfister S."/>
            <person name="Riley R."/>
            <person name="Sitrit Y."/>
            <person name="Stielow J.B."/>
            <person name="Szollosi G."/>
            <person name="Zifcakova L."/>
            <person name="Stursova M."/>
            <person name="Spatafora J.W."/>
            <person name="Tedersoo L."/>
            <person name="Vaario L.M."/>
            <person name="Yamada A."/>
            <person name="Yan M."/>
            <person name="Wang P."/>
            <person name="Xu J."/>
            <person name="Bruns T."/>
            <person name="Baldrian P."/>
            <person name="Vilgalys R."/>
            <person name="Dunand C."/>
            <person name="Henrissat B."/>
            <person name="Grigoriev I.V."/>
            <person name="Hibbett D."/>
            <person name="Nagy L.G."/>
            <person name="Martin F.M."/>
        </authorList>
    </citation>
    <scope>NUCLEOTIDE SEQUENCE</scope>
    <source>
        <strain evidence="3">UH-Tt-Lm1</strain>
    </source>
</reference>
<evidence type="ECO:0000256" key="2">
    <source>
        <dbReference type="ARBA" id="ARBA00022898"/>
    </source>
</evidence>
<reference evidence="3" key="2">
    <citation type="submission" date="2020-11" db="EMBL/GenBank/DDBJ databases">
        <authorList>
            <consortium name="DOE Joint Genome Institute"/>
            <person name="Kuo A."/>
            <person name="Miyauchi S."/>
            <person name="Kiss E."/>
            <person name="Drula E."/>
            <person name="Kohler A."/>
            <person name="Sanchez-Garcia M."/>
            <person name="Andreopoulos B."/>
            <person name="Barry K.W."/>
            <person name="Bonito G."/>
            <person name="Buee M."/>
            <person name="Carver A."/>
            <person name="Chen C."/>
            <person name="Cichocki N."/>
            <person name="Clum A."/>
            <person name="Culley D."/>
            <person name="Crous P.W."/>
            <person name="Fauchery L."/>
            <person name="Girlanda M."/>
            <person name="Hayes R."/>
            <person name="Keri Z."/>
            <person name="Labutti K."/>
            <person name="Lipzen A."/>
            <person name="Lombard V."/>
            <person name="Magnuson J."/>
            <person name="Maillard F."/>
            <person name="Morin E."/>
            <person name="Murat C."/>
            <person name="Nolan M."/>
            <person name="Ohm R."/>
            <person name="Pangilinan J."/>
            <person name="Pereira M."/>
            <person name="Perotto S."/>
            <person name="Peter M."/>
            <person name="Riley R."/>
            <person name="Sitrit Y."/>
            <person name="Stielow B."/>
            <person name="Szollosi G."/>
            <person name="Zifcakova L."/>
            <person name="Stursova M."/>
            <person name="Spatafora J.W."/>
            <person name="Tedersoo L."/>
            <person name="Vaario L.-M."/>
            <person name="Yamada A."/>
            <person name="Yan M."/>
            <person name="Wang P."/>
            <person name="Xu J."/>
            <person name="Bruns T."/>
            <person name="Baldrian P."/>
            <person name="Vilgalys R."/>
            <person name="Henrissat B."/>
            <person name="Grigoriev I.V."/>
            <person name="Hibbett D."/>
            <person name="Nagy L.G."/>
            <person name="Martin F.M."/>
        </authorList>
    </citation>
    <scope>NUCLEOTIDE SEQUENCE</scope>
    <source>
        <strain evidence="3">UH-Tt-Lm1</strain>
    </source>
</reference>
<dbReference type="GO" id="GO:0030170">
    <property type="term" value="F:pyridoxal phosphate binding"/>
    <property type="evidence" value="ECO:0007669"/>
    <property type="project" value="InterPro"/>
</dbReference>
<gene>
    <name evidence="3" type="ORF">BJ322DRAFT_1002187</name>
</gene>
<dbReference type="InterPro" id="IPR000277">
    <property type="entry name" value="Cys/Met-Metab_PyrdxlP-dep_enz"/>
</dbReference>